<dbReference type="HOGENOM" id="CLU_3110474_0_0_1"/>
<dbReference type="VEuPathDB" id="FungiDB:HpaG811691"/>
<sequence length="51" mass="5456">MTVLDGTPCKGSRGECSTAGVLRSQPPVVAVNVDNRFKLQGQHAGRGEFKR</sequence>
<proteinExistence type="predicted"/>
<evidence type="ECO:0000313" key="1">
    <source>
        <dbReference type="EnsemblProtists" id="HpaP811691"/>
    </source>
</evidence>
<reference evidence="2" key="1">
    <citation type="journal article" date="2010" name="Science">
        <title>Signatures of adaptation to obligate biotrophy in the Hyaloperonospora arabidopsidis genome.</title>
        <authorList>
            <person name="Baxter L."/>
            <person name="Tripathy S."/>
            <person name="Ishaque N."/>
            <person name="Boot N."/>
            <person name="Cabral A."/>
            <person name="Kemen E."/>
            <person name="Thines M."/>
            <person name="Ah-Fong A."/>
            <person name="Anderson R."/>
            <person name="Badejoko W."/>
            <person name="Bittner-Eddy P."/>
            <person name="Boore J.L."/>
            <person name="Chibucos M.C."/>
            <person name="Coates M."/>
            <person name="Dehal P."/>
            <person name="Delehaunty K."/>
            <person name="Dong S."/>
            <person name="Downton P."/>
            <person name="Dumas B."/>
            <person name="Fabro G."/>
            <person name="Fronick C."/>
            <person name="Fuerstenberg S.I."/>
            <person name="Fulton L."/>
            <person name="Gaulin E."/>
            <person name="Govers F."/>
            <person name="Hughes L."/>
            <person name="Humphray S."/>
            <person name="Jiang R.H."/>
            <person name="Judelson H."/>
            <person name="Kamoun S."/>
            <person name="Kyung K."/>
            <person name="Meijer H."/>
            <person name="Minx P."/>
            <person name="Morris P."/>
            <person name="Nelson J."/>
            <person name="Phuntumart V."/>
            <person name="Qutob D."/>
            <person name="Rehmany A."/>
            <person name="Rougon-Cardoso A."/>
            <person name="Ryden P."/>
            <person name="Torto-Alalibo T."/>
            <person name="Studholme D."/>
            <person name="Wang Y."/>
            <person name="Win J."/>
            <person name="Wood J."/>
            <person name="Clifton S.W."/>
            <person name="Rogers J."/>
            <person name="Van den Ackerveken G."/>
            <person name="Jones J.D."/>
            <person name="McDowell J.M."/>
            <person name="Beynon J."/>
            <person name="Tyler B.M."/>
        </authorList>
    </citation>
    <scope>NUCLEOTIDE SEQUENCE [LARGE SCALE GENOMIC DNA]</scope>
    <source>
        <strain evidence="2">Emoy2</strain>
    </source>
</reference>
<keyword evidence="2" id="KW-1185">Reference proteome</keyword>
<evidence type="ECO:0000313" key="2">
    <source>
        <dbReference type="Proteomes" id="UP000011713"/>
    </source>
</evidence>
<organism evidence="1 2">
    <name type="scientific">Hyaloperonospora arabidopsidis (strain Emoy2)</name>
    <name type="common">Downy mildew agent</name>
    <name type="synonym">Peronospora arabidopsidis</name>
    <dbReference type="NCBI Taxonomy" id="559515"/>
    <lineage>
        <taxon>Eukaryota</taxon>
        <taxon>Sar</taxon>
        <taxon>Stramenopiles</taxon>
        <taxon>Oomycota</taxon>
        <taxon>Peronosporomycetes</taxon>
        <taxon>Peronosporales</taxon>
        <taxon>Peronosporaceae</taxon>
        <taxon>Hyaloperonospora</taxon>
    </lineage>
</organism>
<name>M4BYP3_HYAAE</name>
<reference evidence="1" key="2">
    <citation type="submission" date="2015-06" db="UniProtKB">
        <authorList>
            <consortium name="EnsemblProtists"/>
        </authorList>
    </citation>
    <scope>IDENTIFICATION</scope>
    <source>
        <strain evidence="1">Emoy2</strain>
    </source>
</reference>
<dbReference type="AlphaFoldDB" id="M4BYP3"/>
<dbReference type="Proteomes" id="UP000011713">
    <property type="component" value="Unassembled WGS sequence"/>
</dbReference>
<dbReference type="EnsemblProtists" id="HpaT811691">
    <property type="protein sequence ID" value="HpaP811691"/>
    <property type="gene ID" value="HpaG811691"/>
</dbReference>
<accession>M4BYP3</accession>
<protein>
    <submittedName>
        <fullName evidence="1">Uncharacterized protein</fullName>
    </submittedName>
</protein>
<dbReference type="InParanoid" id="M4BYP3"/>
<dbReference type="EMBL" id="JH598049">
    <property type="status" value="NOT_ANNOTATED_CDS"/>
    <property type="molecule type" value="Genomic_DNA"/>
</dbReference>